<dbReference type="Pfam" id="PF11751">
    <property type="entry name" value="PorP_SprF"/>
    <property type="match status" value="1"/>
</dbReference>
<evidence type="ECO:0000256" key="2">
    <source>
        <dbReference type="SAM" id="SignalP"/>
    </source>
</evidence>
<gene>
    <name evidence="3" type="ORF">FGF67_01830</name>
</gene>
<accession>A0A5C4SQM5</accession>
<keyword evidence="4" id="KW-1185">Reference proteome</keyword>
<dbReference type="NCBIfam" id="TIGR03519">
    <property type="entry name" value="T9SS_PorP_fam"/>
    <property type="match status" value="1"/>
</dbReference>
<feature type="signal peptide" evidence="2">
    <location>
        <begin position="1"/>
        <end position="20"/>
    </location>
</feature>
<keyword evidence="1" id="KW-0175">Coiled coil</keyword>
<reference evidence="3 4" key="1">
    <citation type="submission" date="2019-05" db="EMBL/GenBank/DDBJ databases">
        <title>Tamlana fucoidanivorans sp. nov., isolated from the surface of algae collected from Fujian province in China.</title>
        <authorList>
            <person name="Li J."/>
        </authorList>
    </citation>
    <scope>NUCLEOTIDE SEQUENCE [LARGE SCALE GENOMIC DNA]</scope>
    <source>
        <strain evidence="3 4">CW2-9</strain>
    </source>
</reference>
<feature type="chain" id="PRO_5023102331" evidence="2">
    <location>
        <begin position="21"/>
        <end position="809"/>
    </location>
</feature>
<evidence type="ECO:0000313" key="3">
    <source>
        <dbReference type="EMBL" id="TNJ46387.1"/>
    </source>
</evidence>
<proteinExistence type="predicted"/>
<feature type="coiled-coil region" evidence="1">
    <location>
        <begin position="383"/>
        <end position="514"/>
    </location>
</feature>
<dbReference type="EMBL" id="VDCS01000002">
    <property type="protein sequence ID" value="TNJ46387.1"/>
    <property type="molecule type" value="Genomic_DNA"/>
</dbReference>
<feature type="coiled-coil region" evidence="1">
    <location>
        <begin position="598"/>
        <end position="699"/>
    </location>
</feature>
<dbReference type="OrthoDB" id="1393025at2"/>
<protein>
    <submittedName>
        <fullName evidence="3">Type IX secretion system membrane protein PorP/SprF</fullName>
    </submittedName>
</protein>
<sequence length="809" mass="91727">MTKYILHIILFFCMVQNLFAQEDGVVAYHVPIRTSLKFNRQFINPTFSFVREQNKYISFYNKREWVQFDDAPQTYLFGYSGRFRENIGAGLSLFQQNYGVLNTFGANLNVAYNAALNRFNNLTFGLNVAFYKSGINEGKVVTNFPDPSLNNIPSNTVIAINPGINYGTDFVDFGLALNNVVAYNLTTSKIIEENPEQSLQVHAMYTGYMEGRGFFDESKFSALVRSEFKKNQTVISGIAMLTVPKGLWGQVGYSTFYGFSAGIGLNISSQIAIEYNFEKAIGDISVLGHSHDITLAYKFKNNNRYNYSGDDDEQALLIQDKKKYRRVVHTKPDPRKNKTATNTSVKEVNKKNVVTESGGAAVIPVHLGTETKDSKAEQEVLARQKAEEEKQAQIADAARIKEEELLKQQEAARQAEALARQKAEEEKQAQIAEAARIKEEELLKQQEAARQAEALARQKAEEEKQAQIAEAARIKEEELLKQQEAARQAEALALQKAEEEKQAQINTATETANKVEEPVLQGEGVEELKDITESANDTKDAQQELITQLIERIDVKQKDLIDLKEENDLSEQGIYQAPKAFKSVSAENAQIKAISLQIDQAINVQEEKINNLQELYNERLKKVRNKNDQVNMAFQEKIESLKNDQLEIIKTKKELLEKLDKINEATEVERKRRIKRALYDNEEDRYKKDRAALSRIKNNTALSETPLKASDFDSGEELNNIVIVKDVKHVNSGYYLVVAVHSDVNKRDAFIAKAVAAGETNIDFFYDVNTSKYYIYYQQYDNLDQAQRAHEAKGSQPYNAKMSIVKIEN</sequence>
<dbReference type="Proteomes" id="UP000308713">
    <property type="component" value="Unassembled WGS sequence"/>
</dbReference>
<dbReference type="RefSeq" id="WP_139694759.1">
    <property type="nucleotide sequence ID" value="NZ_CP074074.1"/>
</dbReference>
<organism evidence="3 4">
    <name type="scientific">Allotamlana fucoidanivorans</name>
    <dbReference type="NCBI Taxonomy" id="2583814"/>
    <lineage>
        <taxon>Bacteria</taxon>
        <taxon>Pseudomonadati</taxon>
        <taxon>Bacteroidota</taxon>
        <taxon>Flavobacteriia</taxon>
        <taxon>Flavobacteriales</taxon>
        <taxon>Flavobacteriaceae</taxon>
        <taxon>Allotamlana</taxon>
    </lineage>
</organism>
<dbReference type="InterPro" id="IPR019861">
    <property type="entry name" value="PorP/SprF_Bacteroidetes"/>
</dbReference>
<name>A0A5C4SQM5_9FLAO</name>
<evidence type="ECO:0000313" key="4">
    <source>
        <dbReference type="Proteomes" id="UP000308713"/>
    </source>
</evidence>
<keyword evidence="2" id="KW-0732">Signal</keyword>
<dbReference type="AlphaFoldDB" id="A0A5C4SQM5"/>
<evidence type="ECO:0000256" key="1">
    <source>
        <dbReference type="SAM" id="Coils"/>
    </source>
</evidence>
<comment type="caution">
    <text evidence="3">The sequence shown here is derived from an EMBL/GenBank/DDBJ whole genome shotgun (WGS) entry which is preliminary data.</text>
</comment>